<dbReference type="SUPFAM" id="SSF51735">
    <property type="entry name" value="NAD(P)-binding Rossmann-fold domains"/>
    <property type="match status" value="1"/>
</dbReference>
<proteinExistence type="predicted"/>
<dbReference type="InterPro" id="IPR013149">
    <property type="entry name" value="ADH-like_C"/>
</dbReference>
<feature type="domain" description="Alcohol dehydrogenase-like C-terminal" evidence="6">
    <location>
        <begin position="1"/>
        <end position="113"/>
    </location>
</feature>
<sequence length="151" mass="15965">MGFRTVAIARGQEKEPLARKLGADHYIDGTDGDVAKQLQALGGAKVVLATVTDAGTMSATIDGLGRRGELVIVGVAGEPLKVGGRQLLNGDRKIYAHSSGAALDTRDTLRFAARTGVRAWTEVVPLEDTATALEKMTSGKARFRMVLTTSR</sequence>
<dbReference type="EC" id="1.1.1.1" evidence="2"/>
<evidence type="ECO:0000256" key="3">
    <source>
        <dbReference type="ARBA" id="ARBA00022723"/>
    </source>
</evidence>
<evidence type="ECO:0000259" key="6">
    <source>
        <dbReference type="Pfam" id="PF00107"/>
    </source>
</evidence>
<dbReference type="AlphaFoldDB" id="A0A7W7U3G6"/>
<evidence type="ECO:0000256" key="1">
    <source>
        <dbReference type="ARBA" id="ARBA00001947"/>
    </source>
</evidence>
<dbReference type="Proteomes" id="UP000582643">
    <property type="component" value="Unassembled WGS sequence"/>
</dbReference>
<evidence type="ECO:0000256" key="2">
    <source>
        <dbReference type="ARBA" id="ARBA00013190"/>
    </source>
</evidence>
<dbReference type="RefSeq" id="WP_246532745.1">
    <property type="nucleotide sequence ID" value="NZ_JACHJY010000007.1"/>
</dbReference>
<keyword evidence="3" id="KW-0479">Metal-binding</keyword>
<accession>A0A7W7U3G6</accession>
<comment type="cofactor">
    <cofactor evidence="1">
        <name>Zn(2+)</name>
        <dbReference type="ChEBI" id="CHEBI:29105"/>
    </cofactor>
</comment>
<evidence type="ECO:0000256" key="5">
    <source>
        <dbReference type="ARBA" id="ARBA00023002"/>
    </source>
</evidence>
<evidence type="ECO:0000313" key="8">
    <source>
        <dbReference type="Proteomes" id="UP000582643"/>
    </source>
</evidence>
<dbReference type="Gene3D" id="3.40.50.720">
    <property type="entry name" value="NAD(P)-binding Rossmann-like Domain"/>
    <property type="match status" value="1"/>
</dbReference>
<name>A0A7W7U3G6_9ACTN</name>
<dbReference type="GO" id="GO:0005737">
    <property type="term" value="C:cytoplasm"/>
    <property type="evidence" value="ECO:0007669"/>
    <property type="project" value="TreeGrafter"/>
</dbReference>
<dbReference type="Pfam" id="PF00107">
    <property type="entry name" value="ADH_zinc_N"/>
    <property type="match status" value="1"/>
</dbReference>
<keyword evidence="5" id="KW-0560">Oxidoreductase</keyword>
<reference evidence="7 8" key="1">
    <citation type="submission" date="2020-08" db="EMBL/GenBank/DDBJ databases">
        <title>Genomic Encyclopedia of Type Strains, Phase III (KMG-III): the genomes of soil and plant-associated and newly described type strains.</title>
        <authorList>
            <person name="Whitman W."/>
        </authorList>
    </citation>
    <scope>NUCLEOTIDE SEQUENCE [LARGE SCALE GENOMIC DNA]</scope>
    <source>
        <strain evidence="7 8">SFB5A</strain>
    </source>
</reference>
<evidence type="ECO:0000256" key="4">
    <source>
        <dbReference type="ARBA" id="ARBA00022833"/>
    </source>
</evidence>
<dbReference type="PANTHER" id="PTHR42940:SF7">
    <property type="entry name" value="ALCOHOL DEHYDROGENASE-LIKE N-TERMINAL DOMAIN-CONTAINING PROTEIN"/>
    <property type="match status" value="1"/>
</dbReference>
<dbReference type="PANTHER" id="PTHR42940">
    <property type="entry name" value="ALCOHOL DEHYDROGENASE 1-RELATED"/>
    <property type="match status" value="1"/>
</dbReference>
<keyword evidence="4" id="KW-0862">Zinc</keyword>
<dbReference type="InterPro" id="IPR036291">
    <property type="entry name" value="NAD(P)-bd_dom_sf"/>
</dbReference>
<keyword evidence="8" id="KW-1185">Reference proteome</keyword>
<evidence type="ECO:0000313" key="7">
    <source>
        <dbReference type="EMBL" id="MBB4984337.1"/>
    </source>
</evidence>
<dbReference type="Gene3D" id="3.90.180.10">
    <property type="entry name" value="Medium-chain alcohol dehydrogenases, catalytic domain"/>
    <property type="match status" value="1"/>
</dbReference>
<dbReference type="GO" id="GO:0004022">
    <property type="term" value="F:alcohol dehydrogenase (NAD+) activity"/>
    <property type="evidence" value="ECO:0007669"/>
    <property type="project" value="UniProtKB-EC"/>
</dbReference>
<gene>
    <name evidence="7" type="ORF">GGE06_005283</name>
</gene>
<protein>
    <recommendedName>
        <fullName evidence="2">alcohol dehydrogenase</fullName>
        <ecNumber evidence="2">1.1.1.1</ecNumber>
    </recommendedName>
</protein>
<dbReference type="EMBL" id="JACHJY010000007">
    <property type="protein sequence ID" value="MBB4984337.1"/>
    <property type="molecule type" value="Genomic_DNA"/>
</dbReference>
<dbReference type="GO" id="GO:0046872">
    <property type="term" value="F:metal ion binding"/>
    <property type="evidence" value="ECO:0007669"/>
    <property type="project" value="UniProtKB-KW"/>
</dbReference>
<organism evidence="7 8">
    <name type="scientific">Streptomyces nymphaeiformis</name>
    <dbReference type="NCBI Taxonomy" id="2663842"/>
    <lineage>
        <taxon>Bacteria</taxon>
        <taxon>Bacillati</taxon>
        <taxon>Actinomycetota</taxon>
        <taxon>Actinomycetes</taxon>
        <taxon>Kitasatosporales</taxon>
        <taxon>Streptomycetaceae</taxon>
        <taxon>Streptomyces</taxon>
    </lineage>
</organism>
<comment type="caution">
    <text evidence="7">The sequence shown here is derived from an EMBL/GenBank/DDBJ whole genome shotgun (WGS) entry which is preliminary data.</text>
</comment>